<dbReference type="Gramene" id="CDF35444">
    <property type="protein sequence ID" value="CDF35444"/>
    <property type="gene ID" value="CHC_T00010347001"/>
</dbReference>
<dbReference type="GO" id="GO:0015038">
    <property type="term" value="F:glutathione disulfide oxidoreductase activity"/>
    <property type="evidence" value="ECO:0007669"/>
    <property type="project" value="TreeGrafter"/>
</dbReference>
<dbReference type="InterPro" id="IPR014025">
    <property type="entry name" value="Glutaredoxin_subgr"/>
</dbReference>
<gene>
    <name evidence="6" type="ORF">CHC_T00010347001</name>
</gene>
<dbReference type="GO" id="GO:0034599">
    <property type="term" value="P:cellular response to oxidative stress"/>
    <property type="evidence" value="ECO:0007669"/>
    <property type="project" value="TreeGrafter"/>
</dbReference>
<dbReference type="Pfam" id="PF00462">
    <property type="entry name" value="Glutaredoxin"/>
    <property type="match status" value="1"/>
</dbReference>
<evidence type="ECO:0000256" key="4">
    <source>
        <dbReference type="ARBA" id="ARBA00023284"/>
    </source>
</evidence>
<dbReference type="EMBL" id="HG001730">
    <property type="protein sequence ID" value="CDF35444.1"/>
    <property type="molecule type" value="Genomic_DNA"/>
</dbReference>
<dbReference type="PhylomeDB" id="R7QBL2"/>
<dbReference type="GO" id="GO:0005737">
    <property type="term" value="C:cytoplasm"/>
    <property type="evidence" value="ECO:0007669"/>
    <property type="project" value="TreeGrafter"/>
</dbReference>
<dbReference type="GeneID" id="17322977"/>
<dbReference type="STRING" id="2769.R7QBL2"/>
<organism evidence="6 7">
    <name type="scientific">Chondrus crispus</name>
    <name type="common">Carrageen Irish moss</name>
    <name type="synonym">Polymorpha crispa</name>
    <dbReference type="NCBI Taxonomy" id="2769"/>
    <lineage>
        <taxon>Eukaryota</taxon>
        <taxon>Rhodophyta</taxon>
        <taxon>Florideophyceae</taxon>
        <taxon>Rhodymeniophycidae</taxon>
        <taxon>Gigartinales</taxon>
        <taxon>Gigartinaceae</taxon>
        <taxon>Chondrus</taxon>
    </lineage>
</organism>
<dbReference type="KEGG" id="ccp:CHC_T00010347001"/>
<dbReference type="FunFam" id="3.40.30.10:FF:000093">
    <property type="entry name" value="Glutaredoxin 2"/>
    <property type="match status" value="1"/>
</dbReference>
<dbReference type="OrthoDB" id="418495at2759"/>
<dbReference type="CDD" id="cd03419">
    <property type="entry name" value="GRX_GRXh_1_2_like"/>
    <property type="match status" value="1"/>
</dbReference>
<reference evidence="7" key="1">
    <citation type="journal article" date="2013" name="Proc. Natl. Acad. Sci. U.S.A.">
        <title>Genome structure and metabolic features in the red seaweed Chondrus crispus shed light on evolution of the Archaeplastida.</title>
        <authorList>
            <person name="Collen J."/>
            <person name="Porcel B."/>
            <person name="Carre W."/>
            <person name="Ball S.G."/>
            <person name="Chaparro C."/>
            <person name="Tonon T."/>
            <person name="Barbeyron T."/>
            <person name="Michel G."/>
            <person name="Noel B."/>
            <person name="Valentin K."/>
            <person name="Elias M."/>
            <person name="Artiguenave F."/>
            <person name="Arun A."/>
            <person name="Aury J.M."/>
            <person name="Barbosa-Neto J.F."/>
            <person name="Bothwell J.H."/>
            <person name="Bouget F.Y."/>
            <person name="Brillet L."/>
            <person name="Cabello-Hurtado F."/>
            <person name="Capella-Gutierrez S."/>
            <person name="Charrier B."/>
            <person name="Cladiere L."/>
            <person name="Cock J.M."/>
            <person name="Coelho S.M."/>
            <person name="Colleoni C."/>
            <person name="Czjzek M."/>
            <person name="Da Silva C."/>
            <person name="Delage L."/>
            <person name="Denoeud F."/>
            <person name="Deschamps P."/>
            <person name="Dittami S.M."/>
            <person name="Gabaldon T."/>
            <person name="Gachon C.M."/>
            <person name="Groisillier A."/>
            <person name="Herve C."/>
            <person name="Jabbari K."/>
            <person name="Katinka M."/>
            <person name="Kloareg B."/>
            <person name="Kowalczyk N."/>
            <person name="Labadie K."/>
            <person name="Leblanc C."/>
            <person name="Lopez P.J."/>
            <person name="McLachlan D.H."/>
            <person name="Meslet-Cladiere L."/>
            <person name="Moustafa A."/>
            <person name="Nehr Z."/>
            <person name="Nyvall Collen P."/>
            <person name="Panaud O."/>
            <person name="Partensky F."/>
            <person name="Poulain J."/>
            <person name="Rensing S.A."/>
            <person name="Rousvoal S."/>
            <person name="Samson G."/>
            <person name="Symeonidi A."/>
            <person name="Weissenbach J."/>
            <person name="Zambounis A."/>
            <person name="Wincker P."/>
            <person name="Boyen C."/>
        </authorList>
    </citation>
    <scope>NUCLEOTIDE SEQUENCE [LARGE SCALE GENOMIC DNA]</scope>
    <source>
        <strain evidence="7">cv. Stackhouse</strain>
    </source>
</reference>
<dbReference type="InterPro" id="IPR036249">
    <property type="entry name" value="Thioredoxin-like_sf"/>
</dbReference>
<dbReference type="Proteomes" id="UP000012073">
    <property type="component" value="Unassembled WGS sequence"/>
</dbReference>
<evidence type="ECO:0000256" key="1">
    <source>
        <dbReference type="ARBA" id="ARBA00022448"/>
    </source>
</evidence>
<keyword evidence="2" id="KW-0249">Electron transport</keyword>
<dbReference type="OMA" id="PFCLATK"/>
<evidence type="ECO:0000256" key="3">
    <source>
        <dbReference type="ARBA" id="ARBA00023157"/>
    </source>
</evidence>
<dbReference type="InterPro" id="IPR011899">
    <property type="entry name" value="Glutaredoxin_euk/vir"/>
</dbReference>
<dbReference type="RefSeq" id="XP_005715263.1">
    <property type="nucleotide sequence ID" value="XM_005715206.1"/>
</dbReference>
<dbReference type="AlphaFoldDB" id="R7QBL2"/>
<dbReference type="PROSITE" id="PS00195">
    <property type="entry name" value="GLUTAREDOXIN_1"/>
    <property type="match status" value="1"/>
</dbReference>
<protein>
    <submittedName>
        <fullName evidence="6">Glutaredoxin, GRX4</fullName>
    </submittedName>
</protein>
<evidence type="ECO:0000256" key="2">
    <source>
        <dbReference type="ARBA" id="ARBA00022982"/>
    </source>
</evidence>
<dbReference type="Gene3D" id="3.40.30.10">
    <property type="entry name" value="Glutaredoxin"/>
    <property type="match status" value="1"/>
</dbReference>
<proteinExistence type="predicted"/>
<name>R7QBL2_CHOCR</name>
<dbReference type="InterPro" id="IPR011767">
    <property type="entry name" value="GLR_AS"/>
</dbReference>
<feature type="domain" description="Glutaredoxin" evidence="5">
    <location>
        <begin position="64"/>
        <end position="126"/>
    </location>
</feature>
<keyword evidence="1" id="KW-0813">Transport</keyword>
<dbReference type="PRINTS" id="PR00160">
    <property type="entry name" value="GLUTAREDOXIN"/>
</dbReference>
<dbReference type="NCBIfam" id="TIGR02180">
    <property type="entry name" value="GRX_euk"/>
    <property type="match status" value="1"/>
</dbReference>
<dbReference type="SUPFAM" id="SSF52833">
    <property type="entry name" value="Thioredoxin-like"/>
    <property type="match status" value="1"/>
</dbReference>
<dbReference type="InterPro" id="IPR002109">
    <property type="entry name" value="Glutaredoxin"/>
</dbReference>
<evidence type="ECO:0000313" key="7">
    <source>
        <dbReference type="Proteomes" id="UP000012073"/>
    </source>
</evidence>
<keyword evidence="7" id="KW-1185">Reference proteome</keyword>
<evidence type="ECO:0000259" key="5">
    <source>
        <dbReference type="Pfam" id="PF00462"/>
    </source>
</evidence>
<dbReference type="PROSITE" id="PS51354">
    <property type="entry name" value="GLUTAREDOXIN_2"/>
    <property type="match status" value="1"/>
</dbReference>
<keyword evidence="4" id="KW-0676">Redox-active center</keyword>
<sequence>MPLAFASALARAFPLTTPGGALVCRRTVAKPSTQPARRPPSRWVCATASSAAETARNAIASSPIMVFSGSYCPYCTRVRALFEELGAEHTVWEVDLRTDGGEIRRFLAEETGQTTVPNVFIGGKHVGGCDDTIELLQQGKLMDMIDAAKIQM</sequence>
<accession>R7QBL2</accession>
<dbReference type="PANTHER" id="PTHR45694">
    <property type="entry name" value="GLUTAREDOXIN 2"/>
    <property type="match status" value="1"/>
</dbReference>
<evidence type="ECO:0000313" key="6">
    <source>
        <dbReference type="EMBL" id="CDF35444.1"/>
    </source>
</evidence>
<keyword evidence="3" id="KW-1015">Disulfide bond</keyword>
<dbReference type="PANTHER" id="PTHR45694:SF18">
    <property type="entry name" value="GLUTAREDOXIN-1-RELATED"/>
    <property type="match status" value="1"/>
</dbReference>